<dbReference type="OrthoDB" id="5868264at2759"/>
<evidence type="ECO:0000313" key="2">
    <source>
        <dbReference type="Proteomes" id="UP000271889"/>
    </source>
</evidence>
<accession>A0A3P7QFW9</accession>
<organism evidence="1 2">
    <name type="scientific">Cylicostephanus goldi</name>
    <name type="common">Nematode worm</name>
    <dbReference type="NCBI Taxonomy" id="71465"/>
    <lineage>
        <taxon>Eukaryota</taxon>
        <taxon>Metazoa</taxon>
        <taxon>Ecdysozoa</taxon>
        <taxon>Nematoda</taxon>
        <taxon>Chromadorea</taxon>
        <taxon>Rhabditida</taxon>
        <taxon>Rhabditina</taxon>
        <taxon>Rhabditomorpha</taxon>
        <taxon>Strongyloidea</taxon>
        <taxon>Strongylidae</taxon>
        <taxon>Cylicostephanus</taxon>
    </lineage>
</organism>
<dbReference type="EMBL" id="UYRV01115798">
    <property type="protein sequence ID" value="VDN29686.1"/>
    <property type="molecule type" value="Genomic_DNA"/>
</dbReference>
<gene>
    <name evidence="1" type="ORF">CGOC_LOCUS11326</name>
</gene>
<keyword evidence="2" id="KW-1185">Reference proteome</keyword>
<name>A0A3P7QFW9_CYLGO</name>
<sequence length="163" mass="18263">MPPRVRYPKDVAIVEIQRNPYFDIKNLEILAKWCPHCTITGAYACGLNKPDPSAKELMAACAGERIVVPYPGSMIIIHSDDFTEQEFNAFCRKIVHMQACMPALRIVENFNLIEVILSPSLQIPEGVILLEVRDNPRLPITVLEMLLKLCPGCRISFDAGPIT</sequence>
<dbReference type="Proteomes" id="UP000271889">
    <property type="component" value="Unassembled WGS sequence"/>
</dbReference>
<proteinExistence type="predicted"/>
<protein>
    <submittedName>
        <fullName evidence="1">Uncharacterized protein</fullName>
    </submittedName>
</protein>
<evidence type="ECO:0000313" key="1">
    <source>
        <dbReference type="EMBL" id="VDN29686.1"/>
    </source>
</evidence>
<dbReference type="AlphaFoldDB" id="A0A3P7QFW9"/>
<reference evidence="1 2" key="1">
    <citation type="submission" date="2018-11" db="EMBL/GenBank/DDBJ databases">
        <authorList>
            <consortium name="Pathogen Informatics"/>
        </authorList>
    </citation>
    <scope>NUCLEOTIDE SEQUENCE [LARGE SCALE GENOMIC DNA]</scope>
</reference>